<dbReference type="SUPFAM" id="SSF52821">
    <property type="entry name" value="Rhodanese/Cell cycle control phosphatase"/>
    <property type="match status" value="1"/>
</dbReference>
<dbReference type="GO" id="GO:0016491">
    <property type="term" value="F:oxidoreductase activity"/>
    <property type="evidence" value="ECO:0007669"/>
    <property type="project" value="UniProtKB-KW"/>
</dbReference>
<dbReference type="EMBL" id="JNSK01000002">
    <property type="protein sequence ID" value="KGA20621.1"/>
    <property type="molecule type" value="Genomic_DNA"/>
</dbReference>
<dbReference type="InterPro" id="IPR004099">
    <property type="entry name" value="Pyr_nucl-diS_OxRdtase_dimer"/>
</dbReference>
<reference evidence="8" key="1">
    <citation type="submission" date="2014-05" db="EMBL/GenBank/DDBJ databases">
        <title>Key roles for freshwater Actinobacteria revealed by deep metagenomic sequencing.</title>
        <authorList>
            <person name="Ghai R."/>
            <person name="Mizuno C.M."/>
            <person name="Picazo A."/>
            <person name="Camacho A."/>
            <person name="Rodriguez-Valera F."/>
        </authorList>
    </citation>
    <scope>NUCLEOTIDE SEQUENCE</scope>
</reference>
<dbReference type="PANTHER" id="PTHR43429">
    <property type="entry name" value="PYRIDINE NUCLEOTIDE-DISULFIDE OXIDOREDUCTASE DOMAIN-CONTAINING"/>
    <property type="match status" value="1"/>
</dbReference>
<comment type="similarity">
    <text evidence="2">Belongs to the class-III pyridine nucleotide-disulfide oxidoreductase family.</text>
</comment>
<evidence type="ECO:0000259" key="7">
    <source>
        <dbReference type="PROSITE" id="PS50206"/>
    </source>
</evidence>
<dbReference type="InterPro" id="IPR036873">
    <property type="entry name" value="Rhodanese-like_dom_sf"/>
</dbReference>
<dbReference type="Gene3D" id="3.50.50.60">
    <property type="entry name" value="FAD/NAD(P)-binding domain"/>
    <property type="match status" value="2"/>
</dbReference>
<dbReference type="SUPFAM" id="SSF51905">
    <property type="entry name" value="FAD/NAD(P)-binding domain"/>
    <property type="match status" value="1"/>
</dbReference>
<evidence type="ECO:0000256" key="5">
    <source>
        <dbReference type="ARBA" id="ARBA00023002"/>
    </source>
</evidence>
<name>A0A094R0Z9_9ZZZZ</name>
<comment type="caution">
    <text evidence="8">The sequence shown here is derived from an EMBL/GenBank/DDBJ whole genome shotgun (WGS) entry which is preliminary data.</text>
</comment>
<dbReference type="SMART" id="SM00450">
    <property type="entry name" value="RHOD"/>
    <property type="match status" value="1"/>
</dbReference>
<protein>
    <recommendedName>
        <fullName evidence="7">Rhodanese domain-containing protein</fullName>
    </recommendedName>
</protein>
<evidence type="ECO:0000256" key="2">
    <source>
        <dbReference type="ARBA" id="ARBA00009130"/>
    </source>
</evidence>
<sequence length="547" mass="58967">MKRIVVIGGVAGGMSAATRLRRLDADAEIIVLEKSGYVSYANCGLPYYVGGVIEEEKDLLLQTPASLHARFRLDVRVLTEALSIDPVKKEVHVQSLESGNKYSLTYEKLILSPGASPIVPPIPGVERALTLRTVEDVERIVAQVMAKPQSAVVIGGGFIGVEIAENLIHKGITTSVIEASDQVLAPLDPEMATLVAKEMRLQKVDLRLGVSVTAINPKTVTLSDGTELPAELIILAIGVRPDISLAKNAGLETGTRNGIKVDEFNRTSNKDVYAIGDVAEKTDALDGEATLVPLANLANRHGRVVADHINGRTVRPVKTIGTAIVKVFDLMIATTGWNEKRLKASGRSYTTIHSHPNSHAGYYPDAKQMTLKLIFEPKSGEILGAQGVGIEGVDKRIDVIATAIRGDITAPELADLELAYAPPFGSAKDPVNMLGYMAENVISGLIETAQWSQIEEFRDKGYELIDVRTEAEFERGTIPGAKSMPVDSIRERKSELTNKNLLVTCQVGQRGHTASLLLKELGFNAVNLDGGYLLWSNSPASKSLITK</sequence>
<gene>
    <name evidence="8" type="ORF">GM50_1245</name>
</gene>
<evidence type="ECO:0000313" key="8">
    <source>
        <dbReference type="EMBL" id="KGA20621.1"/>
    </source>
</evidence>
<evidence type="ECO:0000256" key="4">
    <source>
        <dbReference type="ARBA" id="ARBA00022827"/>
    </source>
</evidence>
<dbReference type="InterPro" id="IPR050260">
    <property type="entry name" value="FAD-bd_OxRdtase"/>
</dbReference>
<keyword evidence="6" id="KW-0676">Redox-active center</keyword>
<keyword evidence="3" id="KW-0285">Flavoprotein</keyword>
<dbReference type="InterPro" id="IPR016156">
    <property type="entry name" value="FAD/NAD-linked_Rdtase_dimer_sf"/>
</dbReference>
<proteinExistence type="inferred from homology"/>
<dbReference type="InterPro" id="IPR001763">
    <property type="entry name" value="Rhodanese-like_dom"/>
</dbReference>
<organism evidence="8">
    <name type="scientific">freshwater metagenome</name>
    <dbReference type="NCBI Taxonomy" id="449393"/>
    <lineage>
        <taxon>unclassified sequences</taxon>
        <taxon>metagenomes</taxon>
        <taxon>ecological metagenomes</taxon>
    </lineage>
</organism>
<dbReference type="Pfam" id="PF02852">
    <property type="entry name" value="Pyr_redox_dim"/>
    <property type="match status" value="1"/>
</dbReference>
<accession>A0A094R0Z9</accession>
<dbReference type="Gene3D" id="3.40.250.10">
    <property type="entry name" value="Rhodanese-like domain"/>
    <property type="match status" value="1"/>
</dbReference>
<dbReference type="PANTHER" id="PTHR43429:SF1">
    <property type="entry name" value="NAD(P)H SULFUR OXIDOREDUCTASE (COA-DEPENDENT)"/>
    <property type="match status" value="1"/>
</dbReference>
<dbReference type="AlphaFoldDB" id="A0A094R0Z9"/>
<evidence type="ECO:0000256" key="6">
    <source>
        <dbReference type="ARBA" id="ARBA00023284"/>
    </source>
</evidence>
<evidence type="ECO:0000256" key="3">
    <source>
        <dbReference type="ARBA" id="ARBA00022630"/>
    </source>
</evidence>
<dbReference type="InterPro" id="IPR023753">
    <property type="entry name" value="FAD/NAD-binding_dom"/>
</dbReference>
<keyword evidence="5" id="KW-0560">Oxidoreductase</keyword>
<feature type="domain" description="Rhodanese" evidence="7">
    <location>
        <begin position="458"/>
        <end position="544"/>
    </location>
</feature>
<evidence type="ECO:0000256" key="1">
    <source>
        <dbReference type="ARBA" id="ARBA00001974"/>
    </source>
</evidence>
<dbReference type="Pfam" id="PF00581">
    <property type="entry name" value="Rhodanese"/>
    <property type="match status" value="1"/>
</dbReference>
<dbReference type="PRINTS" id="PR00368">
    <property type="entry name" value="FADPNR"/>
</dbReference>
<keyword evidence="4" id="KW-0274">FAD</keyword>
<dbReference type="InterPro" id="IPR036188">
    <property type="entry name" value="FAD/NAD-bd_sf"/>
</dbReference>
<dbReference type="Pfam" id="PF07992">
    <property type="entry name" value="Pyr_redox_2"/>
    <property type="match status" value="1"/>
</dbReference>
<dbReference type="PROSITE" id="PS50206">
    <property type="entry name" value="RHODANESE_3"/>
    <property type="match status" value="1"/>
</dbReference>
<dbReference type="PRINTS" id="PR00411">
    <property type="entry name" value="PNDRDTASEI"/>
</dbReference>
<comment type="cofactor">
    <cofactor evidence="1">
        <name>FAD</name>
        <dbReference type="ChEBI" id="CHEBI:57692"/>
    </cofactor>
</comment>
<dbReference type="SUPFAM" id="SSF55424">
    <property type="entry name" value="FAD/NAD-linked reductases, dimerisation (C-terminal) domain"/>
    <property type="match status" value="1"/>
</dbReference>